<dbReference type="InterPro" id="IPR035992">
    <property type="entry name" value="Ricin_B-like_lectins"/>
</dbReference>
<keyword evidence="3" id="KW-1185">Reference proteome</keyword>
<dbReference type="OrthoDB" id="5476540at2"/>
<dbReference type="Pfam" id="PF19193">
    <property type="entry name" value="Tectonin"/>
    <property type="match status" value="1"/>
</dbReference>
<dbReference type="PROSITE" id="PS50231">
    <property type="entry name" value="RICIN_B_LECTIN"/>
    <property type="match status" value="1"/>
</dbReference>
<dbReference type="eggNOG" id="ENOG50332SX">
    <property type="taxonomic scope" value="Bacteria"/>
</dbReference>
<name>A9GA14_SORC5</name>
<keyword evidence="1" id="KW-0732">Signal</keyword>
<evidence type="ECO:0000256" key="1">
    <source>
        <dbReference type="SAM" id="SignalP"/>
    </source>
</evidence>
<protein>
    <submittedName>
        <fullName evidence="2">Uncharacterized protein</fullName>
    </submittedName>
</protein>
<feature type="chain" id="PRO_5002737988" evidence="1">
    <location>
        <begin position="25"/>
        <end position="376"/>
    </location>
</feature>
<dbReference type="KEGG" id="scl:sce9098"/>
<dbReference type="Gene3D" id="2.80.10.50">
    <property type="match status" value="1"/>
</dbReference>
<dbReference type="SUPFAM" id="SSF50370">
    <property type="entry name" value="Ricin B-like lectins"/>
    <property type="match status" value="1"/>
</dbReference>
<accession>A9GA14</accession>
<proteinExistence type="predicted"/>
<feature type="signal peptide" evidence="1">
    <location>
        <begin position="1"/>
        <end position="24"/>
    </location>
</feature>
<reference evidence="2 3" key="1">
    <citation type="journal article" date="2007" name="Nat. Biotechnol.">
        <title>Complete genome sequence of the myxobacterium Sorangium cellulosum.</title>
        <authorList>
            <person name="Schneiker S."/>
            <person name="Perlova O."/>
            <person name="Kaiser O."/>
            <person name="Gerth K."/>
            <person name="Alici A."/>
            <person name="Altmeyer M.O."/>
            <person name="Bartels D."/>
            <person name="Bekel T."/>
            <person name="Beyer S."/>
            <person name="Bode E."/>
            <person name="Bode H.B."/>
            <person name="Bolten C.J."/>
            <person name="Choudhuri J.V."/>
            <person name="Doss S."/>
            <person name="Elnakady Y.A."/>
            <person name="Frank B."/>
            <person name="Gaigalat L."/>
            <person name="Goesmann A."/>
            <person name="Groeger C."/>
            <person name="Gross F."/>
            <person name="Jelsbak L."/>
            <person name="Jelsbak L."/>
            <person name="Kalinowski J."/>
            <person name="Kegler C."/>
            <person name="Knauber T."/>
            <person name="Konietzny S."/>
            <person name="Kopp M."/>
            <person name="Krause L."/>
            <person name="Krug D."/>
            <person name="Linke B."/>
            <person name="Mahmud T."/>
            <person name="Martinez-Arias R."/>
            <person name="McHardy A.C."/>
            <person name="Merai M."/>
            <person name="Meyer F."/>
            <person name="Mormann S."/>
            <person name="Munoz-Dorado J."/>
            <person name="Perez J."/>
            <person name="Pradella S."/>
            <person name="Rachid S."/>
            <person name="Raddatz G."/>
            <person name="Rosenau F."/>
            <person name="Rueckert C."/>
            <person name="Sasse F."/>
            <person name="Scharfe M."/>
            <person name="Schuster S.C."/>
            <person name="Suen G."/>
            <person name="Treuner-Lange A."/>
            <person name="Velicer G.J."/>
            <person name="Vorholter F.-J."/>
            <person name="Weissman K.J."/>
            <person name="Welch R.D."/>
            <person name="Wenzel S.C."/>
            <person name="Whitworth D.E."/>
            <person name="Wilhelm S."/>
            <person name="Wittmann C."/>
            <person name="Bloecker H."/>
            <person name="Puehler A."/>
            <person name="Mueller R."/>
        </authorList>
    </citation>
    <scope>NUCLEOTIDE SEQUENCE [LARGE SCALE GENOMIC DNA]</scope>
    <source>
        <strain evidence="3">So ce56</strain>
    </source>
</reference>
<dbReference type="HOGENOM" id="CLU_735486_0_0_7"/>
<organism evidence="2 3">
    <name type="scientific">Sorangium cellulosum (strain So ce56)</name>
    <name type="common">Polyangium cellulosum (strain So ce56)</name>
    <dbReference type="NCBI Taxonomy" id="448385"/>
    <lineage>
        <taxon>Bacteria</taxon>
        <taxon>Pseudomonadati</taxon>
        <taxon>Myxococcota</taxon>
        <taxon>Polyangia</taxon>
        <taxon>Polyangiales</taxon>
        <taxon>Polyangiaceae</taxon>
        <taxon>Sorangium</taxon>
    </lineage>
</organism>
<dbReference type="RefSeq" id="WP_012241709.1">
    <property type="nucleotide sequence ID" value="NC_010162.1"/>
</dbReference>
<dbReference type="Proteomes" id="UP000002139">
    <property type="component" value="Chromosome"/>
</dbReference>
<dbReference type="EMBL" id="AM746676">
    <property type="protein sequence ID" value="CAN99270.1"/>
    <property type="molecule type" value="Genomic_DNA"/>
</dbReference>
<dbReference type="SMART" id="SM00706">
    <property type="entry name" value="TECPR"/>
    <property type="match status" value="4"/>
</dbReference>
<evidence type="ECO:0000313" key="2">
    <source>
        <dbReference type="EMBL" id="CAN99270.1"/>
    </source>
</evidence>
<gene>
    <name evidence="2" type="ordered locus">sce9098</name>
</gene>
<dbReference type="AlphaFoldDB" id="A9GA14"/>
<evidence type="ECO:0000313" key="3">
    <source>
        <dbReference type="Proteomes" id="UP000002139"/>
    </source>
</evidence>
<dbReference type="InterPro" id="IPR006624">
    <property type="entry name" value="Beta-propeller_rpt_TECPR"/>
</dbReference>
<sequence>MNAKSFVRSALAGACLMSSAVATAQDLQFFGTGGTGLDIGHGGGKVWAVGVTGKVYRFDTPPGAWTEIGGITTGMRIDVDSGGNPWVVTRDQKLFTWNGGWYQVYGDIRDVGRSAVGDHMWAIGGGGDGRGNFNIYRWEGQAGWVQKPGVAARIDVDPDGVPWVVNAYNAIYRWNGADWNQIPGGATDIGIGAERSVWVVGNDGTLFWWNSRDWDRRGGRLAQVSVDEGGNPWGVDPAGSLLRGKRTDVRIVHAYDGAELYAEDYFQNGSRWRAVFVDYGGGRPAARWIFGGDGSLRNVAANKCIHLKGEGVSGWTWLLDCNGAPESIGWFWSASDRTIRKSSHPAGCVYRNGSSSFEFALTCEREMRYAITIDVR</sequence>